<dbReference type="GO" id="GO:0004521">
    <property type="term" value="F:RNA endonuclease activity"/>
    <property type="evidence" value="ECO:0007669"/>
    <property type="project" value="UniProtKB-UniRule"/>
</dbReference>
<dbReference type="GO" id="GO:0046872">
    <property type="term" value="F:metal ion binding"/>
    <property type="evidence" value="ECO:0007669"/>
    <property type="project" value="UniProtKB-UniRule"/>
</dbReference>
<dbReference type="GO" id="GO:0016829">
    <property type="term" value="F:lyase activity"/>
    <property type="evidence" value="ECO:0007669"/>
    <property type="project" value="UniProtKB-KW"/>
</dbReference>
<keyword evidence="4 11" id="KW-0540">Nuclease</keyword>
<comment type="similarity">
    <text evidence="2 11">Belongs to the ENDOU family.</text>
</comment>
<evidence type="ECO:0000256" key="9">
    <source>
        <dbReference type="ARBA" id="ARBA00023211"/>
    </source>
</evidence>
<keyword evidence="9 11" id="KW-0464">Manganese</keyword>
<comment type="cofactor">
    <cofactor evidence="1 11">
        <name>Mn(2+)</name>
        <dbReference type="ChEBI" id="CHEBI:29035"/>
    </cofactor>
</comment>
<evidence type="ECO:0000256" key="7">
    <source>
        <dbReference type="ARBA" id="ARBA00022801"/>
    </source>
</evidence>
<evidence type="ECO:0000256" key="10">
    <source>
        <dbReference type="ARBA" id="ARBA00023239"/>
    </source>
</evidence>
<evidence type="ECO:0000256" key="5">
    <source>
        <dbReference type="ARBA" id="ARBA00022723"/>
    </source>
</evidence>
<evidence type="ECO:0000256" key="3">
    <source>
        <dbReference type="ARBA" id="ARBA00011245"/>
    </source>
</evidence>
<evidence type="ECO:0000256" key="11">
    <source>
        <dbReference type="RuleBase" id="RU367085"/>
    </source>
</evidence>
<dbReference type="InterPro" id="IPR018998">
    <property type="entry name" value="EndoU_C"/>
</dbReference>
<evidence type="ECO:0000256" key="6">
    <source>
        <dbReference type="ARBA" id="ARBA00022759"/>
    </source>
</evidence>
<name>A0A3P7LHT7_DIBLA</name>
<dbReference type="PANTHER" id="PTHR12439">
    <property type="entry name" value="PLACENTAL PROTEIN 11-RELATED"/>
    <property type="match status" value="1"/>
</dbReference>
<dbReference type="Proteomes" id="UP000281553">
    <property type="component" value="Unassembled WGS sequence"/>
</dbReference>
<keyword evidence="10" id="KW-0456">Lyase</keyword>
<organism evidence="13 14">
    <name type="scientific">Dibothriocephalus latus</name>
    <name type="common">Fish tapeworm</name>
    <name type="synonym">Diphyllobothrium latum</name>
    <dbReference type="NCBI Taxonomy" id="60516"/>
    <lineage>
        <taxon>Eukaryota</taxon>
        <taxon>Metazoa</taxon>
        <taxon>Spiralia</taxon>
        <taxon>Lophotrochozoa</taxon>
        <taxon>Platyhelminthes</taxon>
        <taxon>Cestoda</taxon>
        <taxon>Eucestoda</taxon>
        <taxon>Diphyllobothriidea</taxon>
        <taxon>Diphyllobothriidae</taxon>
        <taxon>Dibothriocephalus</taxon>
    </lineage>
</organism>
<dbReference type="InterPro" id="IPR037227">
    <property type="entry name" value="EndoU-like"/>
</dbReference>
<keyword evidence="8 11" id="KW-0694">RNA-binding</keyword>
<evidence type="ECO:0000313" key="13">
    <source>
        <dbReference type="EMBL" id="VDN09448.1"/>
    </source>
</evidence>
<protein>
    <recommendedName>
        <fullName evidence="11">Uridylate-specific endoribonuclease</fullName>
        <ecNumber evidence="11">4.6.1.-</ecNumber>
    </recommendedName>
</protein>
<dbReference type="GO" id="GO:0003723">
    <property type="term" value="F:RNA binding"/>
    <property type="evidence" value="ECO:0007669"/>
    <property type="project" value="UniProtKB-UniRule"/>
</dbReference>
<gene>
    <name evidence="13" type="ORF">DILT_LOCUS5279</name>
</gene>
<evidence type="ECO:0000256" key="1">
    <source>
        <dbReference type="ARBA" id="ARBA00001936"/>
    </source>
</evidence>
<dbReference type="InterPro" id="IPR039787">
    <property type="entry name" value="ENDOU"/>
</dbReference>
<accession>A0A3P7LHT7</accession>
<dbReference type="OrthoDB" id="430326at2759"/>
<dbReference type="PANTHER" id="PTHR12439:SF11">
    <property type="entry name" value="URIDYLATE-SPECIFIC ENDORIBONUCLEASE"/>
    <property type="match status" value="1"/>
</dbReference>
<dbReference type="Pfam" id="PF09412">
    <property type="entry name" value="XendoU"/>
    <property type="match status" value="1"/>
</dbReference>
<evidence type="ECO:0000259" key="12">
    <source>
        <dbReference type="PROSITE" id="PS51959"/>
    </source>
</evidence>
<evidence type="ECO:0000256" key="8">
    <source>
        <dbReference type="ARBA" id="ARBA00022884"/>
    </source>
</evidence>
<dbReference type="GO" id="GO:0016787">
    <property type="term" value="F:hydrolase activity"/>
    <property type="evidence" value="ECO:0007669"/>
    <property type="project" value="UniProtKB-KW"/>
</dbReference>
<keyword evidence="7 11" id="KW-0378">Hydrolase</keyword>
<sequence>MRTAYRTVSFRALLDNYKAEVGVSEQETPNEKQEQEIFLNSLMKSPIIKEVHKYLVSIRLAPRTPRDFKELLRKLWFTPYRRGRPNDSSAFEHVFVGEIKNGKVSGFHNWITFCDQEAKGEIDYHGFYRAHNHEPAYKRSLRFTWKNREKPLSTLLFGASVDFEISLYTTIYLISKREFGSMRSWPDVQVSIGRDKIRVQCHDFRGHIGSCYIK</sequence>
<dbReference type="AlphaFoldDB" id="A0A3P7LHT7"/>
<evidence type="ECO:0000256" key="2">
    <source>
        <dbReference type="ARBA" id="ARBA00010168"/>
    </source>
</evidence>
<evidence type="ECO:0000256" key="4">
    <source>
        <dbReference type="ARBA" id="ARBA00022722"/>
    </source>
</evidence>
<keyword evidence="6 11" id="KW-0255">Endonuclease</keyword>
<dbReference type="EC" id="4.6.1.-" evidence="11"/>
<keyword evidence="14" id="KW-1185">Reference proteome</keyword>
<proteinExistence type="inferred from homology"/>
<dbReference type="SUPFAM" id="SSF142877">
    <property type="entry name" value="EndoU-like"/>
    <property type="match status" value="1"/>
</dbReference>
<dbReference type="EMBL" id="UYRU01047072">
    <property type="protein sequence ID" value="VDN09448.1"/>
    <property type="molecule type" value="Genomic_DNA"/>
</dbReference>
<evidence type="ECO:0000313" key="14">
    <source>
        <dbReference type="Proteomes" id="UP000281553"/>
    </source>
</evidence>
<keyword evidence="5 11" id="KW-0479">Metal-binding</keyword>
<dbReference type="CDD" id="cd21159">
    <property type="entry name" value="XendoU"/>
    <property type="match status" value="1"/>
</dbReference>
<dbReference type="PROSITE" id="PS51959">
    <property type="entry name" value="ENDOU"/>
    <property type="match status" value="1"/>
</dbReference>
<feature type="domain" description="EndoU" evidence="12">
    <location>
        <begin position="1"/>
        <end position="214"/>
    </location>
</feature>
<comment type="subunit">
    <text evidence="3 11">Monomer.</text>
</comment>
<comment type="catalytic activity">
    <reaction evidence="11">
        <text>ribonucleotidyl-uridine-RNA = a 5'-end dephospho-uridine-RNA + a 3'-end 2',3'-cyclophospho-ribonucleotide-RNA</text>
        <dbReference type="Rhea" id="RHEA:67792"/>
        <dbReference type="Rhea" id="RHEA-COMP:10464"/>
        <dbReference type="Rhea" id="RHEA-COMP:17354"/>
        <dbReference type="Rhea" id="RHEA-COMP:17356"/>
        <dbReference type="ChEBI" id="CHEBI:83064"/>
        <dbReference type="ChEBI" id="CHEBI:173117"/>
        <dbReference type="ChEBI" id="CHEBI:173224"/>
    </reaction>
</comment>
<reference evidence="13 14" key="1">
    <citation type="submission" date="2018-11" db="EMBL/GenBank/DDBJ databases">
        <authorList>
            <consortium name="Pathogen Informatics"/>
        </authorList>
    </citation>
    <scope>NUCLEOTIDE SEQUENCE [LARGE SCALE GENOMIC DNA]</scope>
</reference>